<keyword evidence="3" id="KW-1133">Transmembrane helix</keyword>
<feature type="transmembrane region" description="Helical" evidence="3">
    <location>
        <begin position="328"/>
        <end position="356"/>
    </location>
</feature>
<dbReference type="Proteomes" id="UP000683360">
    <property type="component" value="Unassembled WGS sequence"/>
</dbReference>
<evidence type="ECO:0000256" key="3">
    <source>
        <dbReference type="SAM" id="Phobius"/>
    </source>
</evidence>
<evidence type="ECO:0000256" key="2">
    <source>
        <dbReference type="SAM" id="MobiDB-lite"/>
    </source>
</evidence>
<keyword evidence="3" id="KW-0472">Membrane</keyword>
<dbReference type="AlphaFoldDB" id="A0A8S3QE06"/>
<reference evidence="4" key="1">
    <citation type="submission" date="2021-03" db="EMBL/GenBank/DDBJ databases">
        <authorList>
            <person name="Bekaert M."/>
        </authorList>
    </citation>
    <scope>NUCLEOTIDE SEQUENCE</scope>
</reference>
<evidence type="ECO:0000313" key="4">
    <source>
        <dbReference type="EMBL" id="CAG2192856.1"/>
    </source>
</evidence>
<feature type="coiled-coil region" evidence="1">
    <location>
        <begin position="5"/>
        <end position="139"/>
    </location>
</feature>
<keyword evidence="5" id="KW-1185">Reference proteome</keyword>
<feature type="transmembrane region" description="Helical" evidence="3">
    <location>
        <begin position="363"/>
        <end position="382"/>
    </location>
</feature>
<sequence length="432" mass="49705">MLEINEEQKKQMTDLQEKLEFGKQEIESNKEKLKQIDKYENELSDLKSKLQNTEKERDRLIKQKQEEIDELKLKIERNDVNHKEQIDALKMEYEKEIDELKKKDENIGLKQRGGIKKVSKQIDKQIEFLERKQKDAETRVKQLEGWVGDLYDDDDESHNRATYVGSLQGRKTQPAKKKQPFTKASKPPKTTIRIDHDRPRSLDDVQVREKDIYEKRSEKSEKFSHSSTPSLPAIEPETRLTFGLGYSSKCSCPSKSDILFIVFTLTAAGIHGVSQLSYMTSYTKSCELHTEDVKCHIHQGLWYYCETALSNSTTSCSYDHLEDWVRGAAILSAIGMATLVFVWMMVVVTSCGLMGFKLKPLKFAHTVVSEVLILSVLTIYGLKSQSKEFGFCFICEILTVVIINVTVTIYIVLWIKERQKKPTEMKPLIASG</sequence>
<keyword evidence="1" id="KW-0175">Coiled coil</keyword>
<feature type="region of interest" description="Disordered" evidence="2">
    <location>
        <begin position="163"/>
        <end position="208"/>
    </location>
</feature>
<gene>
    <name evidence="4" type="ORF">MEDL_8015</name>
</gene>
<organism evidence="4 5">
    <name type="scientific">Mytilus edulis</name>
    <name type="common">Blue mussel</name>
    <dbReference type="NCBI Taxonomy" id="6550"/>
    <lineage>
        <taxon>Eukaryota</taxon>
        <taxon>Metazoa</taxon>
        <taxon>Spiralia</taxon>
        <taxon>Lophotrochozoa</taxon>
        <taxon>Mollusca</taxon>
        <taxon>Bivalvia</taxon>
        <taxon>Autobranchia</taxon>
        <taxon>Pteriomorphia</taxon>
        <taxon>Mytilida</taxon>
        <taxon>Mytiloidea</taxon>
        <taxon>Mytilidae</taxon>
        <taxon>Mytilinae</taxon>
        <taxon>Mytilus</taxon>
    </lineage>
</organism>
<feature type="compositionally biased region" description="Basic and acidic residues" evidence="2">
    <location>
        <begin position="192"/>
        <end position="208"/>
    </location>
</feature>
<feature type="transmembrane region" description="Helical" evidence="3">
    <location>
        <begin position="388"/>
        <end position="415"/>
    </location>
</feature>
<protein>
    <submittedName>
        <fullName evidence="4">Uncharacterized protein</fullName>
    </submittedName>
</protein>
<proteinExistence type="predicted"/>
<accession>A0A8S3QE06</accession>
<comment type="caution">
    <text evidence="4">The sequence shown here is derived from an EMBL/GenBank/DDBJ whole genome shotgun (WGS) entry which is preliminary data.</text>
</comment>
<keyword evidence="3" id="KW-0812">Transmembrane</keyword>
<evidence type="ECO:0000313" key="5">
    <source>
        <dbReference type="Proteomes" id="UP000683360"/>
    </source>
</evidence>
<dbReference type="EMBL" id="CAJPWZ010000455">
    <property type="protein sequence ID" value="CAG2192856.1"/>
    <property type="molecule type" value="Genomic_DNA"/>
</dbReference>
<dbReference type="OrthoDB" id="10255522at2759"/>
<evidence type="ECO:0000256" key="1">
    <source>
        <dbReference type="SAM" id="Coils"/>
    </source>
</evidence>
<name>A0A8S3QE06_MYTED</name>